<evidence type="ECO:0000256" key="4">
    <source>
        <dbReference type="ARBA" id="ARBA00010617"/>
    </source>
</evidence>
<proteinExistence type="evidence at transcript level"/>
<keyword evidence="15" id="KW-0812">Transmembrane</keyword>
<evidence type="ECO:0000256" key="6">
    <source>
        <dbReference type="ARBA" id="ARBA00022723"/>
    </source>
</evidence>
<evidence type="ECO:0000313" key="16">
    <source>
        <dbReference type="EMBL" id="AAH61152.1"/>
    </source>
</evidence>
<dbReference type="SMR" id="Q6P8N9"/>
<dbReference type="PRINTS" id="PR00463">
    <property type="entry name" value="EP450I"/>
</dbReference>
<dbReference type="UCSC" id="uc007wzm.1">
    <property type="organism name" value="mouse"/>
</dbReference>
<keyword evidence="11 14" id="KW-0503">Monooxygenase</keyword>
<dbReference type="PANTHER" id="PTHR24300">
    <property type="entry name" value="CYTOCHROME P450 508A4-RELATED"/>
    <property type="match status" value="1"/>
</dbReference>
<dbReference type="MGI" id="MGI:1919004">
    <property type="gene designation" value="Cyp2d40"/>
</dbReference>
<reference evidence="16" key="1">
    <citation type="journal article" date="2004" name="Genome Res.">
        <title>The status, quality, and expansion of the NIH full-length cDNA project: the Mammalian Gene Collection (MGC).</title>
        <authorList>
            <consortium name="The MGC Project Team"/>
            <person name="Gerhard D.S."/>
            <person name="Wagner L."/>
            <person name="Feingold E.A."/>
            <person name="Shenmen C.M."/>
            <person name="Grouse L.H."/>
            <person name="Schuler G."/>
            <person name="Klein S.L."/>
            <person name="Old S."/>
            <person name="Rasooly R."/>
            <person name="Good P."/>
            <person name="Guyer M."/>
            <person name="Peck A.M."/>
            <person name="Derge J.G."/>
            <person name="Lipman D."/>
            <person name="Collins F.S."/>
            <person name="Jang W."/>
            <person name="Sherry S."/>
            <person name="Feolo M."/>
            <person name="Misquitta L."/>
            <person name="Lee E."/>
            <person name="Rotmistrovsky K."/>
            <person name="Greenhut S.F."/>
            <person name="Schaefer C.F."/>
            <person name="Buetow K."/>
            <person name="Bonner T.I."/>
            <person name="Haussler D."/>
            <person name="Kent J."/>
            <person name="Kiekhaus M."/>
            <person name="Furey T."/>
            <person name="Brent M."/>
            <person name="Prange C."/>
            <person name="Schreiber K."/>
            <person name="Shapiro N."/>
            <person name="Bhat N.K."/>
            <person name="Hopkins R.F."/>
            <person name="Hsie F."/>
            <person name="Driscoll T."/>
            <person name="Soares M.B."/>
            <person name="Casavant T.L."/>
            <person name="Scheetz T.E."/>
            <person name="Brown-stein M.J."/>
            <person name="Usdin T.B."/>
            <person name="Toshiyuki S."/>
            <person name="Carninci P."/>
            <person name="Piao Y."/>
            <person name="Dudekula D.B."/>
            <person name="Ko M.S."/>
            <person name="Kawakami K."/>
            <person name="Suzuki Y."/>
            <person name="Sugano S."/>
            <person name="Gruber C.E."/>
            <person name="Smith M.R."/>
            <person name="Simmons B."/>
            <person name="Moore T."/>
            <person name="Waterman R."/>
            <person name="Johnson S.L."/>
            <person name="Ruan Y."/>
            <person name="Wei C.L."/>
            <person name="Mathavan S."/>
            <person name="Gunaratne P.H."/>
            <person name="Wu J."/>
            <person name="Garcia A.M."/>
            <person name="Hulyk S.W."/>
            <person name="Fuh E."/>
            <person name="Yuan Y."/>
            <person name="Sneed A."/>
            <person name="Kowis C."/>
            <person name="Hodgson A."/>
            <person name="Muzny D.M."/>
            <person name="McPherson J."/>
            <person name="Gibbs R.A."/>
            <person name="Fahey J."/>
            <person name="Helton E."/>
            <person name="Ketteman M."/>
            <person name="Madan A."/>
            <person name="Rodrigues S."/>
            <person name="Sanchez A."/>
            <person name="Whiting M."/>
            <person name="Madari A."/>
            <person name="Young A.C."/>
            <person name="Wetherby K.D."/>
            <person name="Granite S.J."/>
            <person name="Kwong P.N."/>
            <person name="Brinkley C.P."/>
            <person name="Pearson R.L."/>
            <person name="Bouffard G.G."/>
            <person name="Blakesly R.W."/>
            <person name="Green E.D."/>
            <person name="Dickson M.C."/>
            <person name="Rodriguez A.C."/>
            <person name="Grimwood J."/>
            <person name="Schmutz J."/>
            <person name="Myers R.M."/>
            <person name="Butterfield Y.S."/>
            <person name="Griffith M."/>
            <person name="Griffith O.L."/>
            <person name="Krzywinski M.I."/>
            <person name="Liao N."/>
            <person name="Morin R."/>
            <person name="Morrin R."/>
            <person name="Palmquist D."/>
            <person name="Petrescu A.S."/>
            <person name="Skalska U."/>
            <person name="Smailus D.E."/>
            <person name="Stott J.M."/>
            <person name="Schnerch A."/>
            <person name="Schein J.E."/>
            <person name="Jones S.J."/>
            <person name="Holt R.A."/>
            <person name="Baross A."/>
            <person name="Marra M.A."/>
            <person name="Clifton S."/>
            <person name="Makowski K.A."/>
            <person name="Bosak S."/>
            <person name="Malek J."/>
        </authorList>
    </citation>
    <scope>NUCLEOTIDE SEQUENCE [LARGE SCALE MRNA]</scope>
    <source>
        <tissue evidence="16">Liver</tissue>
    </source>
</reference>
<dbReference type="GO" id="GO:0005506">
    <property type="term" value="F:iron ion binding"/>
    <property type="evidence" value="ECO:0007669"/>
    <property type="project" value="InterPro"/>
</dbReference>
<dbReference type="OMA" id="TISQVKI"/>
<dbReference type="PANTHER" id="PTHR24300:SF109">
    <property type="entry name" value="CYTOCHROME P450 2D26"/>
    <property type="match status" value="1"/>
</dbReference>
<gene>
    <name evidence="16 17 18" type="primary">Cyp2d40</name>
</gene>
<keyword evidence="8" id="KW-0492">Microsome</keyword>
<feature type="binding site" description="axial binding residue" evidence="13">
    <location>
        <position position="284"/>
    </location>
    <ligand>
        <name>heme</name>
        <dbReference type="ChEBI" id="CHEBI:30413"/>
    </ligand>
    <ligandPart>
        <name>Fe</name>
        <dbReference type="ChEBI" id="CHEBI:18248"/>
    </ligandPart>
</feature>
<feature type="transmembrane region" description="Helical" evidence="15">
    <location>
        <begin position="6"/>
        <end position="26"/>
    </location>
</feature>
<keyword evidence="10 13" id="KW-0408">Iron</keyword>
<dbReference type="GO" id="GO:0005789">
    <property type="term" value="C:endoplasmic reticulum membrane"/>
    <property type="evidence" value="ECO:0007669"/>
    <property type="project" value="UniProtKB-SubCell"/>
</dbReference>
<dbReference type="CTD" id="71754"/>
<comment type="cofactor">
    <cofactor evidence="1 13">
        <name>heme</name>
        <dbReference type="ChEBI" id="CHEBI:30413"/>
    </cofactor>
</comment>
<evidence type="ECO:0000313" key="19">
    <source>
        <dbReference type="Proteomes" id="UP000000589"/>
    </source>
</evidence>
<reference evidence="17" key="3">
    <citation type="journal article" date="2011" name="PLoS Biol.">
        <title>Modernizing reference genome assemblies.</title>
        <authorList>
            <person name="Church D.M."/>
            <person name="Schneider V.A."/>
            <person name="Graves T."/>
            <person name="Auger K."/>
            <person name="Cunningham F."/>
            <person name="Bouk N."/>
            <person name="Chen H.C."/>
            <person name="Agarwala R."/>
            <person name="McLaren W.M."/>
            <person name="Ritchie G.R."/>
            <person name="Albracht D."/>
            <person name="Kremitzki M."/>
            <person name="Rock S."/>
            <person name="Kotkiewicz H."/>
            <person name="Kremitzki C."/>
            <person name="Wollam A."/>
            <person name="Trani L."/>
            <person name="Fulton L."/>
            <person name="Fulton R."/>
            <person name="Matthews L."/>
            <person name="Whitehead S."/>
            <person name="Chow W."/>
            <person name="Torrance J."/>
            <person name="Dunn M."/>
            <person name="Harden G."/>
            <person name="Threadgold G."/>
            <person name="Wood J."/>
            <person name="Collins J."/>
            <person name="Heath P."/>
            <person name="Griffiths G."/>
            <person name="Pelan S."/>
            <person name="Grafham D."/>
            <person name="Eichler E.E."/>
            <person name="Weinstock G."/>
            <person name="Mardis E.R."/>
            <person name="Wilson R.K."/>
            <person name="Howe K."/>
            <person name="Flicek P."/>
            <person name="Hubbard T."/>
        </authorList>
    </citation>
    <scope>NUCLEOTIDE SEQUENCE [LARGE SCALE GENOMIC DNA]</scope>
    <source>
        <strain evidence="17">C57BL/6J</strain>
    </source>
</reference>
<keyword evidence="9 14" id="KW-0560">Oxidoreductase</keyword>
<comment type="similarity">
    <text evidence="4 14">Belongs to the cytochrome P450 family.</text>
</comment>
<evidence type="ECO:0000256" key="12">
    <source>
        <dbReference type="ARBA" id="ARBA00023136"/>
    </source>
</evidence>
<dbReference type="InterPro" id="IPR036396">
    <property type="entry name" value="Cyt_P450_sf"/>
</dbReference>
<dbReference type="STRING" id="10090.ENSMUSP00000060524"/>
<dbReference type="VEuPathDB" id="HostDB:ENSMUSG00000068083"/>
<dbReference type="FunFam" id="1.10.630.10:FF:000452">
    <property type="entry name" value="Cytochrome P450, family 2, subfamily d, polypeptide 22"/>
    <property type="match status" value="1"/>
</dbReference>
<evidence type="ECO:0000256" key="8">
    <source>
        <dbReference type="ARBA" id="ARBA00022848"/>
    </source>
</evidence>
<comment type="subcellular location">
    <subcellularLocation>
        <location evidence="3">Endoplasmic reticulum membrane</location>
        <topology evidence="3">Peripheral membrane protein</topology>
    </subcellularLocation>
    <subcellularLocation>
        <location evidence="2">Microsome membrane</location>
        <topology evidence="2">Peripheral membrane protein</topology>
    </subcellularLocation>
</comment>
<dbReference type="KEGG" id="mmu:71754"/>
<keyword evidence="6 13" id="KW-0479">Metal-binding</keyword>
<dbReference type="Gene3D" id="1.10.630.10">
    <property type="entry name" value="Cytochrome P450"/>
    <property type="match status" value="1"/>
</dbReference>
<dbReference type="GeneID" id="71754"/>
<evidence type="ECO:0000256" key="7">
    <source>
        <dbReference type="ARBA" id="ARBA00022824"/>
    </source>
</evidence>
<dbReference type="SUPFAM" id="SSF48264">
    <property type="entry name" value="Cytochrome P450"/>
    <property type="match status" value="1"/>
</dbReference>
<evidence type="ECO:0000256" key="11">
    <source>
        <dbReference type="ARBA" id="ARBA00023033"/>
    </source>
</evidence>
<dbReference type="GO" id="GO:0062188">
    <property type="term" value="F:anandamide 11,12 epoxidase activity"/>
    <property type="evidence" value="ECO:0000266"/>
    <property type="project" value="GO_Central"/>
</dbReference>
<keyword evidence="7" id="KW-0256">Endoplasmic reticulum</keyword>
<dbReference type="OrthoDB" id="3934656at2759"/>
<feature type="transmembrane region" description="Helical" evidence="15">
    <location>
        <begin position="139"/>
        <end position="164"/>
    </location>
</feature>
<dbReference type="PaxDb" id="10090-ENSMUSP00000060524"/>
<dbReference type="RefSeq" id="NP_076112.2">
    <property type="nucleotide sequence ID" value="NM_023623.2"/>
</dbReference>
<dbReference type="HOGENOM" id="CLU_001570_22_2_1"/>
<dbReference type="GO" id="GO:0070330">
    <property type="term" value="F:aromatase activity"/>
    <property type="evidence" value="ECO:0000266"/>
    <property type="project" value="GO_Central"/>
</dbReference>
<evidence type="ECO:0000313" key="18">
    <source>
        <dbReference type="MGI" id="MGI:1919004"/>
    </source>
</evidence>
<keyword evidence="19" id="KW-1185">Reference proteome</keyword>
<dbReference type="GO" id="GO:0004497">
    <property type="term" value="F:monooxygenase activity"/>
    <property type="evidence" value="ECO:0000266"/>
    <property type="project" value="GO_Central"/>
</dbReference>
<evidence type="ECO:0000256" key="2">
    <source>
        <dbReference type="ARBA" id="ARBA00004174"/>
    </source>
</evidence>
<dbReference type="GO" id="GO:0016491">
    <property type="term" value="F:oxidoreductase activity"/>
    <property type="evidence" value="ECO:0000266"/>
    <property type="project" value="GO_Central"/>
</dbReference>
<dbReference type="Pfam" id="PF00067">
    <property type="entry name" value="p450"/>
    <property type="match status" value="1"/>
</dbReference>
<dbReference type="InterPro" id="IPR002401">
    <property type="entry name" value="Cyt_P450_E_grp-I"/>
</dbReference>
<dbReference type="GeneTree" id="ENSGT00940000153331"/>
<evidence type="ECO:0000256" key="13">
    <source>
        <dbReference type="PIRSR" id="PIRSR602401-1"/>
    </source>
</evidence>
<evidence type="ECO:0000256" key="9">
    <source>
        <dbReference type="ARBA" id="ARBA00023002"/>
    </source>
</evidence>
<dbReference type="Ensembl" id="ENSMUST00000055721.6">
    <property type="protein sequence ID" value="ENSMUSP00000060524.5"/>
    <property type="gene ID" value="ENSMUSG00000068083.3"/>
</dbReference>
<sequence>MELLTGTDLWPVAIFTVIFILLVDLLHRRQRWTSRYPPGPVPWPVLGNLLQVDLDNMPYSFYKVVKMFPIVLRIPGLADKIFPGQKTFLTMVDKLVTEHKRTWDPDQPPRDLTDAFMAEMETAKGNPESSFNEANLRLVVLDLFGGGIVTTSATLTWALLLMILHPDVQRRVQEEIDEVIGQARRPEMADQARMPYTNAVIHEVQRFADIAPMTLPHRTSCDIEVQGFLIPKGTTLICNLSSVLKDETVWEKPLRFYPEHFLDAQGHFVKPEAFMPFSAGRRACLGEPLVRMELFLFFTCLLQRFSFSVPDGQPLPSDYGIYSMVVSPAPYQLCAVVR</sequence>
<dbReference type="InterPro" id="IPR050182">
    <property type="entry name" value="Cytochrome_P450_fam2"/>
</dbReference>
<dbReference type="PROSITE" id="PS00086">
    <property type="entry name" value="CYTOCHROME_P450"/>
    <property type="match status" value="1"/>
</dbReference>
<evidence type="ECO:0000256" key="15">
    <source>
        <dbReference type="SAM" id="Phobius"/>
    </source>
</evidence>
<organism evidence="16">
    <name type="scientific">Mus musculus</name>
    <name type="common">Mouse</name>
    <dbReference type="NCBI Taxonomy" id="10090"/>
    <lineage>
        <taxon>Eukaryota</taxon>
        <taxon>Metazoa</taxon>
        <taxon>Chordata</taxon>
        <taxon>Craniata</taxon>
        <taxon>Vertebrata</taxon>
        <taxon>Euteleostomi</taxon>
        <taxon>Mammalia</taxon>
        <taxon>Eutheria</taxon>
        <taxon>Euarchontoglires</taxon>
        <taxon>Glires</taxon>
        <taxon>Rodentia</taxon>
        <taxon>Myomorpha</taxon>
        <taxon>Muroidea</taxon>
        <taxon>Muridae</taxon>
        <taxon>Murinae</taxon>
        <taxon>Mus</taxon>
        <taxon>Mus</taxon>
    </lineage>
</organism>
<evidence type="ECO:0000256" key="1">
    <source>
        <dbReference type="ARBA" id="ARBA00001971"/>
    </source>
</evidence>
<dbReference type="eggNOG" id="KOG0156">
    <property type="taxonomic scope" value="Eukaryota"/>
</dbReference>
<evidence type="ECO:0000256" key="14">
    <source>
        <dbReference type="RuleBase" id="RU000461"/>
    </source>
</evidence>
<dbReference type="GO" id="GO:0005737">
    <property type="term" value="C:cytoplasm"/>
    <property type="evidence" value="ECO:0000266"/>
    <property type="project" value="GO_Central"/>
</dbReference>
<name>Q6P8N9_MOUSE</name>
<dbReference type="BioGRID-ORCS" id="71754">
    <property type="hits" value="2 hits in 75 CRISPR screens"/>
</dbReference>
<keyword evidence="12 15" id="KW-0472">Membrane</keyword>
<protein>
    <submittedName>
        <fullName evidence="16 17">Cytochrome P450, family 2, subfamily d, polypeptide 40</fullName>
    </submittedName>
</protein>
<dbReference type="GO" id="GO:0062187">
    <property type="term" value="F:anandamide 8,9 epoxidase activity"/>
    <property type="evidence" value="ECO:0000266"/>
    <property type="project" value="GO_Central"/>
</dbReference>
<dbReference type="Bgee" id="ENSMUSG00000068083">
    <property type="expression patterns" value="Expressed in liver and 6 other cell types or tissues"/>
</dbReference>
<dbReference type="GO" id="GO:0005739">
    <property type="term" value="C:mitochondrion"/>
    <property type="evidence" value="ECO:0000266"/>
    <property type="project" value="GO_Central"/>
</dbReference>
<evidence type="ECO:0000256" key="10">
    <source>
        <dbReference type="ARBA" id="ARBA00023004"/>
    </source>
</evidence>
<accession>Q6P8N9</accession>
<dbReference type="Proteomes" id="UP000000589">
    <property type="component" value="Chromosome 15"/>
</dbReference>
<evidence type="ECO:0000313" key="17">
    <source>
        <dbReference type="Ensembl" id="ENSMUSP00000060524.5"/>
    </source>
</evidence>
<dbReference type="EMBL" id="BC061152">
    <property type="protein sequence ID" value="AAH61152.1"/>
    <property type="molecule type" value="mRNA"/>
</dbReference>
<dbReference type="ProteomicsDB" id="334688"/>
<dbReference type="GO" id="GO:0062189">
    <property type="term" value="F:anandamide 14,15 epoxidase activity"/>
    <property type="evidence" value="ECO:0000266"/>
    <property type="project" value="GO_Central"/>
</dbReference>
<reference evidence="17 19" key="2">
    <citation type="journal article" date="2009" name="PLoS Biol.">
        <title>Lineage-specific biology revealed by a finished genome assembly of the mouse.</title>
        <authorList>
            <consortium name="Mouse Genome Sequencing Consortium"/>
            <person name="Church D.M."/>
            <person name="Goodstadt L."/>
            <person name="Hillier L.W."/>
            <person name="Zody M.C."/>
            <person name="Goldstein S."/>
            <person name="She X."/>
            <person name="Bult C.J."/>
            <person name="Agarwala R."/>
            <person name="Cherry J.L."/>
            <person name="DiCuccio M."/>
            <person name="Hlavina W."/>
            <person name="Kapustin Y."/>
            <person name="Meric P."/>
            <person name="Maglott D."/>
            <person name="Birtle Z."/>
            <person name="Marques A.C."/>
            <person name="Graves T."/>
            <person name="Zhou S."/>
            <person name="Teague B."/>
            <person name="Potamousis K."/>
            <person name="Churas C."/>
            <person name="Place M."/>
            <person name="Herschleb J."/>
            <person name="Runnheim R."/>
            <person name="Forrest D."/>
            <person name="Amos-Landgraf J."/>
            <person name="Schwartz D.C."/>
            <person name="Cheng Z."/>
            <person name="Lindblad-Toh K."/>
            <person name="Eichler E.E."/>
            <person name="Ponting C.P."/>
        </authorList>
    </citation>
    <scope>NUCLEOTIDE SEQUENCE [LARGE SCALE GENOMIC DNA]</scope>
    <source>
        <strain evidence="17 19">C57BL/6J</strain>
    </source>
</reference>
<dbReference type="GO" id="GO:0020037">
    <property type="term" value="F:heme binding"/>
    <property type="evidence" value="ECO:0000266"/>
    <property type="project" value="GO_Central"/>
</dbReference>
<dbReference type="AlphaFoldDB" id="Q6P8N9"/>
<keyword evidence="15" id="KW-1133">Transmembrane helix</keyword>
<dbReference type="InterPro" id="IPR001128">
    <property type="entry name" value="Cyt_P450"/>
</dbReference>
<evidence type="ECO:0000256" key="3">
    <source>
        <dbReference type="ARBA" id="ARBA00004406"/>
    </source>
</evidence>
<reference evidence="17" key="4">
    <citation type="submission" date="2025-05" db="UniProtKB">
        <authorList>
            <consortium name="Ensembl"/>
        </authorList>
    </citation>
    <scope>IDENTIFICATION</scope>
    <source>
        <strain evidence="17">C57BL/6J</strain>
    </source>
</reference>
<dbReference type="AGR" id="MGI:1919004"/>
<dbReference type="InterPro" id="IPR017972">
    <property type="entry name" value="Cyt_P450_CS"/>
</dbReference>
<evidence type="ECO:0000256" key="5">
    <source>
        <dbReference type="ARBA" id="ARBA00022617"/>
    </source>
</evidence>
<keyword evidence="5 13" id="KW-0349">Heme</keyword>
<dbReference type="PRINTS" id="PR00385">
    <property type="entry name" value="P450"/>
</dbReference>